<gene>
    <name evidence="1" type="ORF">ADA01nite_13080</name>
</gene>
<evidence type="ECO:0000313" key="2">
    <source>
        <dbReference type="Proteomes" id="UP000321157"/>
    </source>
</evidence>
<dbReference type="Pfam" id="PF03864">
    <property type="entry name" value="Phage_cap_E"/>
    <property type="match status" value="1"/>
</dbReference>
<name>A0A511V7D8_9BACL</name>
<dbReference type="OrthoDB" id="2680146at2"/>
<organism evidence="1 2">
    <name type="scientific">Aneurinibacillus danicus</name>
    <dbReference type="NCBI Taxonomy" id="267746"/>
    <lineage>
        <taxon>Bacteria</taxon>
        <taxon>Bacillati</taxon>
        <taxon>Bacillota</taxon>
        <taxon>Bacilli</taxon>
        <taxon>Bacillales</taxon>
        <taxon>Paenibacillaceae</taxon>
        <taxon>Aneurinibacillus group</taxon>
        <taxon>Aneurinibacillus</taxon>
    </lineage>
</organism>
<dbReference type="Gene3D" id="3.90.1690.10">
    <property type="entry name" value="phage-related protein like domain"/>
    <property type="match status" value="1"/>
</dbReference>
<dbReference type="AlphaFoldDB" id="A0A511V7D8"/>
<dbReference type="InterPro" id="IPR053738">
    <property type="entry name" value="Lambda_capsid_assembly"/>
</dbReference>
<dbReference type="Proteomes" id="UP000321157">
    <property type="component" value="Unassembled WGS sequence"/>
</dbReference>
<proteinExistence type="predicted"/>
<evidence type="ECO:0008006" key="3">
    <source>
        <dbReference type="Google" id="ProtNLM"/>
    </source>
</evidence>
<dbReference type="EMBL" id="BJXX01000056">
    <property type="protein sequence ID" value="GEN33848.1"/>
    <property type="molecule type" value="Genomic_DNA"/>
</dbReference>
<keyword evidence="2" id="KW-1185">Reference proteome</keyword>
<comment type="caution">
    <text evidence="1">The sequence shown here is derived from an EMBL/GenBank/DDBJ whole genome shotgun (WGS) entry which is preliminary data.</text>
</comment>
<dbReference type="InterPro" id="IPR005564">
    <property type="entry name" value="Major_capsid_GpE"/>
</dbReference>
<dbReference type="RefSeq" id="WP_111154028.1">
    <property type="nucleotide sequence ID" value="NZ_BJXX01000056.1"/>
</dbReference>
<protein>
    <recommendedName>
        <fullName evidence="3">Phage capsid protein</fullName>
    </recommendedName>
</protein>
<sequence length="304" mass="33737">MPGLEKTRIVDPILTNVAIGYKNAEYIGENLFPVVPVDKEQGKIPKWGAEAFRIYNTRRAIRSKTNRIEMDATTVPYSLEEEALEAPIDDRELEEAAEVLKLEMSRTKMLTDNIRLKMEKDQADAAQNPANYSADHVEALSGTDVFTDPASKPIDVIGDARATVRSKIGLYPNVLEIGASVYEVLKNHPQIIDKIKYSQKGIATADILAEIFDVKKVVVGKAVYADRDGTMKDVWGNNLVLAYVPENSADLWVPSYGYTMRKKGRPQTSKYRDETVKSNIIHVADVYGVELTAKDAGFLITGAV</sequence>
<evidence type="ECO:0000313" key="1">
    <source>
        <dbReference type="EMBL" id="GEN33848.1"/>
    </source>
</evidence>
<reference evidence="1 2" key="1">
    <citation type="submission" date="2019-07" db="EMBL/GenBank/DDBJ databases">
        <title>Whole genome shotgun sequence of Aneurinibacillus danicus NBRC 102444.</title>
        <authorList>
            <person name="Hosoyama A."/>
            <person name="Uohara A."/>
            <person name="Ohji S."/>
            <person name="Ichikawa N."/>
        </authorList>
    </citation>
    <scope>NUCLEOTIDE SEQUENCE [LARGE SCALE GENOMIC DNA]</scope>
    <source>
        <strain evidence="1 2">NBRC 102444</strain>
    </source>
</reference>
<accession>A0A511V7D8</accession>